<evidence type="ECO:0000313" key="1">
    <source>
        <dbReference type="EMBL" id="MFE9604003.1"/>
    </source>
</evidence>
<evidence type="ECO:0000313" key="2">
    <source>
        <dbReference type="Proteomes" id="UP001601303"/>
    </source>
</evidence>
<proteinExistence type="predicted"/>
<comment type="caution">
    <text evidence="1">The sequence shown here is derived from an EMBL/GenBank/DDBJ whole genome shotgun (WGS) entry which is preliminary data.</text>
</comment>
<sequence length="142" mass="16001">MTDPQDLAARYIAQWTEPDPARRRAAIESLWAEDGTHVLQPPAEIRELAADLGFDHPTLRAQGHDAIETRVTRSYQRFVEKGEFTFRSRTDAVLLDDLVRFHWDTVTVADGEVVGGGLELVLFDTDGRIRTDYMFPGIFPGA</sequence>
<evidence type="ECO:0008006" key="3">
    <source>
        <dbReference type="Google" id="ProtNLM"/>
    </source>
</evidence>
<dbReference type="Proteomes" id="UP001601303">
    <property type="component" value="Unassembled WGS sequence"/>
</dbReference>
<reference evidence="1 2" key="1">
    <citation type="submission" date="2024-10" db="EMBL/GenBank/DDBJ databases">
        <title>The Natural Products Discovery Center: Release of the First 8490 Sequenced Strains for Exploring Actinobacteria Biosynthetic Diversity.</title>
        <authorList>
            <person name="Kalkreuter E."/>
            <person name="Kautsar S.A."/>
            <person name="Yang D."/>
            <person name="Bader C.D."/>
            <person name="Teijaro C.N."/>
            <person name="Fluegel L."/>
            <person name="Davis C.M."/>
            <person name="Simpson J.R."/>
            <person name="Lauterbach L."/>
            <person name="Steele A.D."/>
            <person name="Gui C."/>
            <person name="Meng S."/>
            <person name="Li G."/>
            <person name="Viehrig K."/>
            <person name="Ye F."/>
            <person name="Su P."/>
            <person name="Kiefer A.F."/>
            <person name="Nichols A."/>
            <person name="Cepeda A.J."/>
            <person name="Yan W."/>
            <person name="Fan B."/>
            <person name="Jiang Y."/>
            <person name="Adhikari A."/>
            <person name="Zheng C.-J."/>
            <person name="Schuster L."/>
            <person name="Cowan T.M."/>
            <person name="Smanski M.J."/>
            <person name="Chevrette M.G."/>
            <person name="De Carvalho L.P.S."/>
            <person name="Shen B."/>
        </authorList>
    </citation>
    <scope>NUCLEOTIDE SEQUENCE [LARGE SCALE GENOMIC DNA]</scope>
    <source>
        <strain evidence="1 2">NPDC006488</strain>
    </source>
</reference>
<dbReference type="RefSeq" id="WP_388113003.1">
    <property type="nucleotide sequence ID" value="NZ_JBIAHM010000015.1"/>
</dbReference>
<dbReference type="InterPro" id="IPR032710">
    <property type="entry name" value="NTF2-like_dom_sf"/>
</dbReference>
<accession>A0ABW6MES1</accession>
<dbReference type="EMBL" id="JBIAHM010000015">
    <property type="protein sequence ID" value="MFE9604003.1"/>
    <property type="molecule type" value="Genomic_DNA"/>
</dbReference>
<organism evidence="1 2">
    <name type="scientific">Streptomyces hokutonensis</name>
    <dbReference type="NCBI Taxonomy" id="1306990"/>
    <lineage>
        <taxon>Bacteria</taxon>
        <taxon>Bacillati</taxon>
        <taxon>Actinomycetota</taxon>
        <taxon>Actinomycetes</taxon>
        <taxon>Kitasatosporales</taxon>
        <taxon>Streptomycetaceae</taxon>
        <taxon>Streptomyces</taxon>
    </lineage>
</organism>
<dbReference type="SUPFAM" id="SSF54427">
    <property type="entry name" value="NTF2-like"/>
    <property type="match status" value="1"/>
</dbReference>
<name>A0ABW6MES1_9ACTN</name>
<dbReference type="Gene3D" id="3.10.450.50">
    <property type="match status" value="1"/>
</dbReference>
<gene>
    <name evidence="1" type="ORF">ACFYNQ_36250</name>
</gene>
<keyword evidence="2" id="KW-1185">Reference proteome</keyword>
<protein>
    <recommendedName>
        <fullName evidence="3">SnoaL-like domain-containing protein</fullName>
    </recommendedName>
</protein>